<proteinExistence type="predicted"/>
<organism evidence="1 2">
    <name type="scientific">Lacipirellula parvula</name>
    <dbReference type="NCBI Taxonomy" id="2650471"/>
    <lineage>
        <taxon>Bacteria</taxon>
        <taxon>Pseudomonadati</taxon>
        <taxon>Planctomycetota</taxon>
        <taxon>Planctomycetia</taxon>
        <taxon>Pirellulales</taxon>
        <taxon>Lacipirellulaceae</taxon>
        <taxon>Lacipirellula</taxon>
    </lineage>
</organism>
<sequence>MRCDELLGTAGSRFCLERGFELGPSWEERAAPEILNMR</sequence>
<dbReference type="Proteomes" id="UP000326837">
    <property type="component" value="Chromosome"/>
</dbReference>
<accession>A0A5K7X4J9</accession>
<name>A0A5K7X4J9_9BACT</name>
<protein>
    <submittedName>
        <fullName evidence="1">Uncharacterized protein</fullName>
    </submittedName>
</protein>
<evidence type="ECO:0000313" key="2">
    <source>
        <dbReference type="Proteomes" id="UP000326837"/>
    </source>
</evidence>
<keyword evidence="2" id="KW-1185">Reference proteome</keyword>
<dbReference type="EMBL" id="AP021861">
    <property type="protein sequence ID" value="BBO31614.1"/>
    <property type="molecule type" value="Genomic_DNA"/>
</dbReference>
<reference evidence="2" key="1">
    <citation type="submission" date="2019-10" db="EMBL/GenBank/DDBJ databases">
        <title>Lacipirellula parvula gen. nov., sp. nov., representing a lineage of planctomycetes widespread in freshwater anoxic habitats, and description of the family Lacipirellulaceae.</title>
        <authorList>
            <person name="Dedysh S.N."/>
            <person name="Kulichevskaya I.S."/>
            <person name="Beletsky A.V."/>
            <person name="Rakitin A.L."/>
            <person name="Mardanov A.V."/>
            <person name="Ivanova A.A."/>
            <person name="Saltykova V.X."/>
            <person name="Rijpstra W.I.C."/>
            <person name="Sinninghe Damste J.S."/>
            <person name="Ravin N.V."/>
        </authorList>
    </citation>
    <scope>NUCLEOTIDE SEQUENCE [LARGE SCALE GENOMIC DNA]</scope>
    <source>
        <strain evidence="2">PX69</strain>
    </source>
</reference>
<dbReference type="AlphaFoldDB" id="A0A5K7X4J9"/>
<gene>
    <name evidence="1" type="ORF">PLANPX_1226</name>
</gene>
<dbReference type="KEGG" id="lpav:PLANPX_1226"/>
<evidence type="ECO:0000313" key="1">
    <source>
        <dbReference type="EMBL" id="BBO31614.1"/>
    </source>
</evidence>